<feature type="domain" description="Tyr recombinase" evidence="4">
    <location>
        <begin position="158"/>
        <end position="328"/>
    </location>
</feature>
<keyword evidence="6" id="KW-1185">Reference proteome</keyword>
<keyword evidence="3" id="KW-0233">DNA recombination</keyword>
<dbReference type="Pfam" id="PF00589">
    <property type="entry name" value="Phage_integrase"/>
    <property type="match status" value="1"/>
</dbReference>
<protein>
    <submittedName>
        <fullName evidence="5">Site-specific recombinase XerD</fullName>
    </submittedName>
</protein>
<keyword evidence="2" id="KW-0238">DNA-binding</keyword>
<evidence type="ECO:0000256" key="2">
    <source>
        <dbReference type="ARBA" id="ARBA00023125"/>
    </source>
</evidence>
<evidence type="ECO:0000313" key="6">
    <source>
        <dbReference type="Proteomes" id="UP000198305"/>
    </source>
</evidence>
<sequence>MASIYKTKSGYRAQVAVMGSRESKVFPTKREAEAWAAQRETFLRGEAKKSPAERHTLGEVLEKYSEEIASGMRGARWAQIRLAKLLRDPNLPCQKFLSDIQPEDFIAWRDSRLRQVSSGSVLRELGLLNTSIEWARKELRWITKNPLNDVSRPKPPKHREVIISPFQIRRMLVSLGYSPTGKILEVRQVVAVCFLLALRTGMRAGELCGLPWDQVRKDTCMLPVTKTNAREVSLSIKALRIINKMRGWDERFVFGLKTSTLDAMFRKYRERAGLDGFVFHDSRHTAATMLARKLDILDLCKMFGWTDPKMAMIYYNPTASDIARRINSPSLVSKQHQSR</sequence>
<dbReference type="Proteomes" id="UP000198305">
    <property type="component" value="Unassembled WGS sequence"/>
</dbReference>
<dbReference type="AlphaFoldDB" id="A0A239AVC8"/>
<proteinExistence type="predicted"/>
<dbReference type="PANTHER" id="PTHR30349">
    <property type="entry name" value="PHAGE INTEGRASE-RELATED"/>
    <property type="match status" value="1"/>
</dbReference>
<dbReference type="PROSITE" id="PS51898">
    <property type="entry name" value="TYR_RECOMBINASE"/>
    <property type="match status" value="1"/>
</dbReference>
<organism evidence="5 6">
    <name type="scientific">Methylobacillus rhizosphaerae</name>
    <dbReference type="NCBI Taxonomy" id="551994"/>
    <lineage>
        <taxon>Bacteria</taxon>
        <taxon>Pseudomonadati</taxon>
        <taxon>Pseudomonadota</taxon>
        <taxon>Betaproteobacteria</taxon>
        <taxon>Nitrosomonadales</taxon>
        <taxon>Methylophilaceae</taxon>
        <taxon>Methylobacillus</taxon>
    </lineage>
</organism>
<dbReference type="InterPro" id="IPR002104">
    <property type="entry name" value="Integrase_catalytic"/>
</dbReference>
<dbReference type="GO" id="GO:0015074">
    <property type="term" value="P:DNA integration"/>
    <property type="evidence" value="ECO:0007669"/>
    <property type="project" value="UniProtKB-KW"/>
</dbReference>
<dbReference type="InterPro" id="IPR013762">
    <property type="entry name" value="Integrase-like_cat_sf"/>
</dbReference>
<dbReference type="GO" id="GO:0003677">
    <property type="term" value="F:DNA binding"/>
    <property type="evidence" value="ECO:0007669"/>
    <property type="project" value="UniProtKB-KW"/>
</dbReference>
<reference evidence="6" key="1">
    <citation type="submission" date="2017-06" db="EMBL/GenBank/DDBJ databases">
        <authorList>
            <person name="Varghese N."/>
            <person name="Submissions S."/>
        </authorList>
    </citation>
    <scope>NUCLEOTIDE SEQUENCE [LARGE SCALE GENOMIC DNA]</scope>
    <source>
        <strain evidence="6">Ca-68</strain>
    </source>
</reference>
<evidence type="ECO:0000256" key="1">
    <source>
        <dbReference type="ARBA" id="ARBA00022908"/>
    </source>
</evidence>
<dbReference type="RefSeq" id="WP_089376179.1">
    <property type="nucleotide sequence ID" value="NZ_FZOA01000009.1"/>
</dbReference>
<dbReference type="CDD" id="cd00796">
    <property type="entry name" value="INT_Rci_Hp1_C"/>
    <property type="match status" value="1"/>
</dbReference>
<dbReference type="GO" id="GO:0006310">
    <property type="term" value="P:DNA recombination"/>
    <property type="evidence" value="ECO:0007669"/>
    <property type="project" value="UniProtKB-KW"/>
</dbReference>
<accession>A0A239AVC8</accession>
<evidence type="ECO:0000256" key="3">
    <source>
        <dbReference type="ARBA" id="ARBA00023172"/>
    </source>
</evidence>
<dbReference type="InterPro" id="IPR010998">
    <property type="entry name" value="Integrase_recombinase_N"/>
</dbReference>
<dbReference type="SUPFAM" id="SSF56349">
    <property type="entry name" value="DNA breaking-rejoining enzymes"/>
    <property type="match status" value="1"/>
</dbReference>
<dbReference type="InterPro" id="IPR011010">
    <property type="entry name" value="DNA_brk_join_enz"/>
</dbReference>
<dbReference type="InterPro" id="IPR050090">
    <property type="entry name" value="Tyrosine_recombinase_XerCD"/>
</dbReference>
<dbReference type="Gene3D" id="1.10.443.10">
    <property type="entry name" value="Intergrase catalytic core"/>
    <property type="match status" value="1"/>
</dbReference>
<dbReference type="OrthoDB" id="662444at2"/>
<dbReference type="Gene3D" id="1.10.150.130">
    <property type="match status" value="1"/>
</dbReference>
<name>A0A239AVC8_9PROT</name>
<evidence type="ECO:0000313" key="5">
    <source>
        <dbReference type="EMBL" id="SNR98923.1"/>
    </source>
</evidence>
<gene>
    <name evidence="5" type="ORF">SAMN05192560_2103</name>
</gene>
<evidence type="ECO:0000259" key="4">
    <source>
        <dbReference type="PROSITE" id="PS51898"/>
    </source>
</evidence>
<dbReference type="PANTHER" id="PTHR30349:SF94">
    <property type="entry name" value="INTEGRASE_RECOMBINASE HI_1414-RELATED"/>
    <property type="match status" value="1"/>
</dbReference>
<keyword evidence="1" id="KW-0229">DNA integration</keyword>
<dbReference type="EMBL" id="FZOA01000009">
    <property type="protein sequence ID" value="SNR98923.1"/>
    <property type="molecule type" value="Genomic_DNA"/>
</dbReference>